<feature type="transmembrane region" description="Helical" evidence="9">
    <location>
        <begin position="216"/>
        <end position="235"/>
    </location>
</feature>
<dbReference type="NCBIfam" id="TIGR00879">
    <property type="entry name" value="SP"/>
    <property type="match status" value="1"/>
</dbReference>
<feature type="transmembrane region" description="Helical" evidence="9">
    <location>
        <begin position="375"/>
        <end position="396"/>
    </location>
</feature>
<feature type="transmembrane region" description="Helical" evidence="9">
    <location>
        <begin position="95"/>
        <end position="116"/>
    </location>
</feature>
<dbReference type="RefSeq" id="XP_046117154.1">
    <property type="nucleotide sequence ID" value="XM_046257776.1"/>
</dbReference>
<evidence type="ECO:0000256" key="8">
    <source>
        <dbReference type="SAM" id="MobiDB-lite"/>
    </source>
</evidence>
<dbReference type="GeneID" id="70288679"/>
<dbReference type="GO" id="GO:0005351">
    <property type="term" value="F:carbohydrate:proton symporter activity"/>
    <property type="evidence" value="ECO:0007669"/>
    <property type="project" value="TreeGrafter"/>
</dbReference>
<feature type="transmembrane region" description="Helical" evidence="9">
    <location>
        <begin position="183"/>
        <end position="204"/>
    </location>
</feature>
<keyword evidence="6 9" id="KW-0472">Membrane</keyword>
<dbReference type="PANTHER" id="PTHR48022:SF70">
    <property type="entry name" value="MONOSACCHARIDE TRANSPORTER, PUTATIVE (AFU_ORTHOLOGUE AFUA_5G14540)-RELATED"/>
    <property type="match status" value="1"/>
</dbReference>
<dbReference type="FunFam" id="1.20.1250.20:FF:000134">
    <property type="entry name" value="MFS sugar transporter protein"/>
    <property type="match status" value="1"/>
</dbReference>
<dbReference type="AlphaFoldDB" id="A0A9P8CNM4"/>
<feature type="transmembrane region" description="Helical" evidence="9">
    <location>
        <begin position="446"/>
        <end position="466"/>
    </location>
</feature>
<protein>
    <submittedName>
        <fullName evidence="11">Sugar transporter</fullName>
    </submittedName>
</protein>
<dbReference type="Proteomes" id="UP000887229">
    <property type="component" value="Unassembled WGS sequence"/>
</dbReference>
<dbReference type="OrthoDB" id="6133115at2759"/>
<dbReference type="InterPro" id="IPR036259">
    <property type="entry name" value="MFS_trans_sf"/>
</dbReference>
<feature type="transmembrane region" description="Helical" evidence="9">
    <location>
        <begin position="153"/>
        <end position="171"/>
    </location>
</feature>
<evidence type="ECO:0000256" key="6">
    <source>
        <dbReference type="ARBA" id="ARBA00023136"/>
    </source>
</evidence>
<dbReference type="PROSITE" id="PS50850">
    <property type="entry name" value="MFS"/>
    <property type="match status" value="1"/>
</dbReference>
<dbReference type="InterPro" id="IPR003663">
    <property type="entry name" value="Sugar/inositol_transpt"/>
</dbReference>
<evidence type="ECO:0000313" key="12">
    <source>
        <dbReference type="Proteomes" id="UP000887229"/>
    </source>
</evidence>
<dbReference type="PANTHER" id="PTHR48022">
    <property type="entry name" value="PLASTIDIC GLUCOSE TRANSPORTER 4"/>
    <property type="match status" value="1"/>
</dbReference>
<reference evidence="11" key="1">
    <citation type="journal article" date="2021" name="IMA Fungus">
        <title>Genomic characterization of three marine fungi, including Emericellopsis atlantica sp. nov. with signatures of a generalist lifestyle and marine biomass degradation.</title>
        <authorList>
            <person name="Hagestad O.C."/>
            <person name="Hou L."/>
            <person name="Andersen J.H."/>
            <person name="Hansen E.H."/>
            <person name="Altermark B."/>
            <person name="Li C."/>
            <person name="Kuhnert E."/>
            <person name="Cox R.J."/>
            <person name="Crous P.W."/>
            <person name="Spatafora J.W."/>
            <person name="Lail K."/>
            <person name="Amirebrahimi M."/>
            <person name="Lipzen A."/>
            <person name="Pangilinan J."/>
            <person name="Andreopoulos W."/>
            <person name="Hayes R.D."/>
            <person name="Ng V."/>
            <person name="Grigoriev I.V."/>
            <person name="Jackson S.A."/>
            <person name="Sutton T.D.S."/>
            <person name="Dobson A.D.W."/>
            <person name="Rama T."/>
        </authorList>
    </citation>
    <scope>NUCLEOTIDE SEQUENCE</scope>
    <source>
        <strain evidence="11">TS7</strain>
    </source>
</reference>
<dbReference type="InterPro" id="IPR005828">
    <property type="entry name" value="MFS_sugar_transport-like"/>
</dbReference>
<evidence type="ECO:0000256" key="3">
    <source>
        <dbReference type="ARBA" id="ARBA00022448"/>
    </source>
</evidence>
<feature type="domain" description="Major facilitator superfamily (MFS) profile" evidence="10">
    <location>
        <begin position="54"/>
        <end position="497"/>
    </location>
</feature>
<evidence type="ECO:0000256" key="1">
    <source>
        <dbReference type="ARBA" id="ARBA00004141"/>
    </source>
</evidence>
<organism evidence="11 12">
    <name type="scientific">Emericellopsis atlantica</name>
    <dbReference type="NCBI Taxonomy" id="2614577"/>
    <lineage>
        <taxon>Eukaryota</taxon>
        <taxon>Fungi</taxon>
        <taxon>Dikarya</taxon>
        <taxon>Ascomycota</taxon>
        <taxon>Pezizomycotina</taxon>
        <taxon>Sordariomycetes</taxon>
        <taxon>Hypocreomycetidae</taxon>
        <taxon>Hypocreales</taxon>
        <taxon>Bionectriaceae</taxon>
        <taxon>Emericellopsis</taxon>
    </lineage>
</organism>
<keyword evidence="4 9" id="KW-0812">Transmembrane</keyword>
<evidence type="ECO:0000259" key="10">
    <source>
        <dbReference type="PROSITE" id="PS50850"/>
    </source>
</evidence>
<name>A0A9P8CNM4_9HYPO</name>
<keyword evidence="3 7" id="KW-0813">Transport</keyword>
<evidence type="ECO:0000256" key="5">
    <source>
        <dbReference type="ARBA" id="ARBA00022989"/>
    </source>
</evidence>
<keyword evidence="5 9" id="KW-1133">Transmembrane helix</keyword>
<comment type="similarity">
    <text evidence="2 7">Belongs to the major facilitator superfamily. Sugar transporter (TC 2.A.1.1) family.</text>
</comment>
<evidence type="ECO:0000256" key="9">
    <source>
        <dbReference type="SAM" id="Phobius"/>
    </source>
</evidence>
<accession>A0A9P8CNM4</accession>
<dbReference type="SUPFAM" id="SSF103473">
    <property type="entry name" value="MFS general substrate transporter"/>
    <property type="match status" value="1"/>
</dbReference>
<comment type="caution">
    <text evidence="11">The sequence shown here is derived from an EMBL/GenBank/DDBJ whole genome shotgun (WGS) entry which is preliminary data.</text>
</comment>
<proteinExistence type="inferred from homology"/>
<dbReference type="Pfam" id="PF00083">
    <property type="entry name" value="Sugar_tr"/>
    <property type="match status" value="1"/>
</dbReference>
<feature type="transmembrane region" description="Helical" evidence="9">
    <location>
        <begin position="472"/>
        <end position="493"/>
    </location>
</feature>
<evidence type="ECO:0000256" key="7">
    <source>
        <dbReference type="RuleBase" id="RU003346"/>
    </source>
</evidence>
<feature type="region of interest" description="Disordered" evidence="8">
    <location>
        <begin position="1"/>
        <end position="21"/>
    </location>
</feature>
<evidence type="ECO:0000256" key="4">
    <source>
        <dbReference type="ARBA" id="ARBA00022692"/>
    </source>
</evidence>
<feature type="transmembrane region" description="Helical" evidence="9">
    <location>
        <begin position="345"/>
        <end position="363"/>
    </location>
</feature>
<dbReference type="GO" id="GO:0016020">
    <property type="term" value="C:membrane"/>
    <property type="evidence" value="ECO:0007669"/>
    <property type="project" value="UniProtKB-SubCell"/>
</dbReference>
<feature type="transmembrane region" description="Helical" evidence="9">
    <location>
        <begin position="305"/>
        <end position="325"/>
    </location>
</feature>
<keyword evidence="12" id="KW-1185">Reference proteome</keyword>
<sequence>MKQPSDQDQVPAPGTDHVDVPEKRESMGTVNVVAELGDNRPAAFSRGQLKLYQICFLVYLCAALVGFDGSLMGSINSIGAYQRYYNVSENEQASTGIVFAIFNVGQMVGALFAWFSDWRGRRMAILVGCFGVCVGTVITSTATTLATFIGGRFLLSFFSTFASTGAPMYLIEVAPPHLRGTIAGLYNTFYYIGSILANFAVYGTSRNLTGNLTWRLPLWLQMVCPGVVAIFIMFCPESPRWLIGQERHEEARDFIVKYHANSDAEHPIVQLEMAEMIQSLEGAEMSTWKTIFDIRPLFNTRARRYRFALCVAFSWFGQFSGNNVVSYYLPLLVEAVGIHDTDTKLLLNAIYSVTGWIFAVCGARFHDIIGRRKMLMGATLGMAVTLSIAAGTAAGFEQDPSNKRMSSASIAFIYIFGSVFAFAFTPMQPIYPGEVCDNVQRAKAMGFYKLTSGAASFVNTFAAPIALKNIRYWFYVFFVFWDLFEFLVIYFFFVETKGRTLEELDEVFESANPRKASTQKPTRRTQMDVKAE</sequence>
<evidence type="ECO:0000256" key="2">
    <source>
        <dbReference type="ARBA" id="ARBA00010992"/>
    </source>
</evidence>
<feature type="transmembrane region" description="Helical" evidence="9">
    <location>
        <begin position="408"/>
        <end position="425"/>
    </location>
</feature>
<feature type="transmembrane region" description="Helical" evidence="9">
    <location>
        <begin position="54"/>
        <end position="75"/>
    </location>
</feature>
<dbReference type="InterPro" id="IPR020846">
    <property type="entry name" value="MFS_dom"/>
</dbReference>
<gene>
    <name evidence="11" type="ORF">F5Z01DRAFT_157664</name>
</gene>
<evidence type="ECO:0000313" key="11">
    <source>
        <dbReference type="EMBL" id="KAG9253230.1"/>
    </source>
</evidence>
<dbReference type="Gene3D" id="1.20.1250.20">
    <property type="entry name" value="MFS general substrate transporter like domains"/>
    <property type="match status" value="1"/>
</dbReference>
<keyword evidence="11" id="KW-0762">Sugar transport</keyword>
<feature type="transmembrane region" description="Helical" evidence="9">
    <location>
        <begin position="123"/>
        <end position="147"/>
    </location>
</feature>
<dbReference type="InterPro" id="IPR050360">
    <property type="entry name" value="MFS_Sugar_Transporters"/>
</dbReference>
<comment type="subcellular location">
    <subcellularLocation>
        <location evidence="1">Membrane</location>
        <topology evidence="1">Multi-pass membrane protein</topology>
    </subcellularLocation>
</comment>
<dbReference type="EMBL" id="MU251258">
    <property type="protein sequence ID" value="KAG9253230.1"/>
    <property type="molecule type" value="Genomic_DNA"/>
</dbReference>
<feature type="region of interest" description="Disordered" evidence="8">
    <location>
        <begin position="511"/>
        <end position="532"/>
    </location>
</feature>